<sequence>MSCEEEVEKLRIDMTCRICSLIFRDPVTLECGHTFCRICVASLPRDLAGLVTCPLDGLKSNPLNAKDNELAKKMANVIRKVLDGALKTPDDVTCADGQPFTHFCMDDMQLLCPKDVADHKGHRVLTVADAAARFKDKIKQTIEMLEKQKLEPSGSDEETSLIELKKQGDSVRARITSDFSALRDFLAQQEKLVQP</sequence>
<dbReference type="SUPFAM" id="SSF57845">
    <property type="entry name" value="B-box zinc-binding domain"/>
    <property type="match status" value="1"/>
</dbReference>
<dbReference type="SUPFAM" id="SSF57850">
    <property type="entry name" value="RING/U-box"/>
    <property type="match status" value="1"/>
</dbReference>
<dbReference type="InterPro" id="IPR013083">
    <property type="entry name" value="Znf_RING/FYVE/PHD"/>
</dbReference>
<evidence type="ECO:0000256" key="2">
    <source>
        <dbReference type="ARBA" id="ARBA00022771"/>
    </source>
</evidence>
<dbReference type="PANTHER" id="PTHR24103">
    <property type="entry name" value="E3 UBIQUITIN-PROTEIN LIGASE TRIM"/>
    <property type="match status" value="1"/>
</dbReference>
<proteinExistence type="evidence at transcript level"/>
<evidence type="ECO:0000256" key="4">
    <source>
        <dbReference type="PROSITE-ProRule" id="PRU00175"/>
    </source>
</evidence>
<feature type="domain" description="RING-type" evidence="5">
    <location>
        <begin position="16"/>
        <end position="56"/>
    </location>
</feature>
<dbReference type="InterPro" id="IPR050143">
    <property type="entry name" value="TRIM/RBCC"/>
</dbReference>
<dbReference type="InterPro" id="IPR001841">
    <property type="entry name" value="Znf_RING"/>
</dbReference>
<evidence type="ECO:0000256" key="1">
    <source>
        <dbReference type="ARBA" id="ARBA00022723"/>
    </source>
</evidence>
<dbReference type="SMART" id="SM00184">
    <property type="entry name" value="RING"/>
    <property type="match status" value="1"/>
</dbReference>
<keyword evidence="1" id="KW-0479">Metal-binding</keyword>
<accession>V9L7H8</accession>
<evidence type="ECO:0000256" key="3">
    <source>
        <dbReference type="ARBA" id="ARBA00022833"/>
    </source>
</evidence>
<keyword evidence="3" id="KW-0862">Zinc</keyword>
<feature type="non-terminal residue" evidence="6">
    <location>
        <position position="195"/>
    </location>
</feature>
<keyword evidence="2 4" id="KW-0863">Zinc-finger</keyword>
<dbReference type="AlphaFoldDB" id="V9L7H8"/>
<evidence type="ECO:0000259" key="5">
    <source>
        <dbReference type="PROSITE" id="PS50089"/>
    </source>
</evidence>
<dbReference type="PROSITE" id="PS50089">
    <property type="entry name" value="ZF_RING_2"/>
    <property type="match status" value="1"/>
</dbReference>
<dbReference type="PROSITE" id="PS00518">
    <property type="entry name" value="ZF_RING_1"/>
    <property type="match status" value="1"/>
</dbReference>
<name>V9L7H8_CALMI</name>
<dbReference type="GO" id="GO:0008270">
    <property type="term" value="F:zinc ion binding"/>
    <property type="evidence" value="ECO:0007669"/>
    <property type="project" value="UniProtKB-KW"/>
</dbReference>
<dbReference type="Gene3D" id="3.30.160.60">
    <property type="entry name" value="Classic Zinc Finger"/>
    <property type="match status" value="1"/>
</dbReference>
<dbReference type="EMBL" id="JW875540">
    <property type="protein sequence ID" value="AFP08057.1"/>
    <property type="molecule type" value="mRNA"/>
</dbReference>
<protein>
    <submittedName>
        <fullName evidence="6">Tripartite motif-containing protein 75-like protein</fullName>
    </submittedName>
</protein>
<dbReference type="Gene3D" id="3.30.40.10">
    <property type="entry name" value="Zinc/RING finger domain, C3HC4 (zinc finger)"/>
    <property type="match status" value="1"/>
</dbReference>
<evidence type="ECO:0000313" key="6">
    <source>
        <dbReference type="EMBL" id="AFP08057.1"/>
    </source>
</evidence>
<dbReference type="InterPro" id="IPR017907">
    <property type="entry name" value="Znf_RING_CS"/>
</dbReference>
<organism evidence="6">
    <name type="scientific">Callorhinchus milii</name>
    <name type="common">Ghost shark</name>
    <dbReference type="NCBI Taxonomy" id="7868"/>
    <lineage>
        <taxon>Eukaryota</taxon>
        <taxon>Metazoa</taxon>
        <taxon>Chordata</taxon>
        <taxon>Craniata</taxon>
        <taxon>Vertebrata</taxon>
        <taxon>Chondrichthyes</taxon>
        <taxon>Holocephali</taxon>
        <taxon>Chimaeriformes</taxon>
        <taxon>Callorhinchidae</taxon>
        <taxon>Callorhinchus</taxon>
    </lineage>
</organism>
<reference evidence="6" key="1">
    <citation type="journal article" date="2014" name="Nature">
        <title>Elephant shark genome provides unique insights into gnathostome evolution.</title>
        <authorList>
            <consortium name="International Elephant Shark Genome Sequencing Consortium"/>
            <person name="Venkatesh B."/>
            <person name="Lee A.P."/>
            <person name="Ravi V."/>
            <person name="Maurya A.K."/>
            <person name="Lian M.M."/>
            <person name="Swann J.B."/>
            <person name="Ohta Y."/>
            <person name="Flajnik M.F."/>
            <person name="Sutoh Y."/>
            <person name="Kasahara M."/>
            <person name="Hoon S."/>
            <person name="Gangu V."/>
            <person name="Roy S.W."/>
            <person name="Irimia M."/>
            <person name="Korzh V."/>
            <person name="Kondrychyn I."/>
            <person name="Lim Z.W."/>
            <person name="Tay B.H."/>
            <person name="Tohari S."/>
            <person name="Kong K.W."/>
            <person name="Ho S."/>
            <person name="Lorente-Galdos B."/>
            <person name="Quilez J."/>
            <person name="Marques-Bonet T."/>
            <person name="Raney B.J."/>
            <person name="Ingham P.W."/>
            <person name="Tay A."/>
            <person name="Hillier L.W."/>
            <person name="Minx P."/>
            <person name="Boehm T."/>
            <person name="Wilson R.K."/>
            <person name="Brenner S."/>
            <person name="Warren W.C."/>
        </authorList>
    </citation>
    <scope>NUCLEOTIDE SEQUENCE</scope>
    <source>
        <tissue evidence="6">Kidney</tissue>
    </source>
</reference>
<dbReference type="Pfam" id="PF15227">
    <property type="entry name" value="zf-C3HC4_4"/>
    <property type="match status" value="1"/>
</dbReference>